<proteinExistence type="predicted"/>
<dbReference type="AlphaFoldDB" id="A0A448XG20"/>
<reference evidence="1" key="1">
    <citation type="submission" date="2018-11" db="EMBL/GenBank/DDBJ databases">
        <authorList>
            <consortium name="Pathogen Informatics"/>
        </authorList>
    </citation>
    <scope>NUCLEOTIDE SEQUENCE</scope>
</reference>
<protein>
    <submittedName>
        <fullName evidence="1">Uncharacterized protein</fullName>
    </submittedName>
</protein>
<dbReference type="EMBL" id="CAAALY010250459">
    <property type="protein sequence ID" value="VEL35710.1"/>
    <property type="molecule type" value="Genomic_DNA"/>
</dbReference>
<comment type="caution">
    <text evidence="1">The sequence shown here is derived from an EMBL/GenBank/DDBJ whole genome shotgun (WGS) entry which is preliminary data.</text>
</comment>
<dbReference type="Proteomes" id="UP000784294">
    <property type="component" value="Unassembled WGS sequence"/>
</dbReference>
<name>A0A448XG20_9PLAT</name>
<evidence type="ECO:0000313" key="2">
    <source>
        <dbReference type="Proteomes" id="UP000784294"/>
    </source>
</evidence>
<accession>A0A448XG20</accession>
<sequence length="126" mass="14467">YEGQDGVWNVPRPWFYFGNDHADNGPRTRIYLLMDEVEKLRGNVTFESMQSYVQACLRDVTTVDTHSTRTDNSRRQDMAAVKVLSTLLMYTDATYFGLLALRQYLSEARKSKTQFQNTAARIANTG</sequence>
<feature type="non-terminal residue" evidence="1">
    <location>
        <position position="1"/>
    </location>
</feature>
<dbReference type="OrthoDB" id="271604at2759"/>
<organism evidence="1 2">
    <name type="scientific">Protopolystoma xenopodis</name>
    <dbReference type="NCBI Taxonomy" id="117903"/>
    <lineage>
        <taxon>Eukaryota</taxon>
        <taxon>Metazoa</taxon>
        <taxon>Spiralia</taxon>
        <taxon>Lophotrochozoa</taxon>
        <taxon>Platyhelminthes</taxon>
        <taxon>Monogenea</taxon>
        <taxon>Polyopisthocotylea</taxon>
        <taxon>Polystomatidea</taxon>
        <taxon>Polystomatidae</taxon>
        <taxon>Protopolystoma</taxon>
    </lineage>
</organism>
<gene>
    <name evidence="1" type="ORF">PXEA_LOCUS29150</name>
</gene>
<keyword evidence="2" id="KW-1185">Reference proteome</keyword>
<evidence type="ECO:0000313" key="1">
    <source>
        <dbReference type="EMBL" id="VEL35710.1"/>
    </source>
</evidence>